<accession>A0A7S0HRJ4</accession>
<comment type="similarity">
    <text evidence="2">Belongs to the SPCS1 family.</text>
</comment>
<gene>
    <name evidence="11" type="ORF">PANT1444_LOCUS13891</name>
</gene>
<keyword evidence="6 10" id="KW-1133">Transmembrane helix</keyword>
<dbReference type="GO" id="GO:0006465">
    <property type="term" value="P:signal peptide processing"/>
    <property type="evidence" value="ECO:0007669"/>
    <property type="project" value="InterPro"/>
</dbReference>
<keyword evidence="5" id="KW-0256">Endoplasmic reticulum</keyword>
<feature type="transmembrane region" description="Helical" evidence="10">
    <location>
        <begin position="12"/>
        <end position="31"/>
    </location>
</feature>
<comment type="function">
    <text evidence="8">Component of the signal peptidase complex (SPC) which catalyzes the cleavage of N-terminal signal sequences from nascent proteins as they are translocated into the lumen of the endoplasmic reticulum. Dispensable for SPC enzymatic activity.</text>
</comment>
<dbReference type="Pfam" id="PF06645">
    <property type="entry name" value="SPC12"/>
    <property type="match status" value="1"/>
</dbReference>
<feature type="region of interest" description="Disordered" evidence="9">
    <location>
        <begin position="75"/>
        <end position="102"/>
    </location>
</feature>
<dbReference type="PANTHER" id="PTHR13202">
    <property type="entry name" value="MICROSOMAL SIGNAL PEPTIDASE 12 KDA SUBUNIT"/>
    <property type="match status" value="1"/>
</dbReference>
<protein>
    <recommendedName>
        <fullName evidence="3">Signal peptidase complex subunit 1</fullName>
    </recommendedName>
</protein>
<dbReference type="PANTHER" id="PTHR13202:SF0">
    <property type="entry name" value="SIGNAL PEPTIDASE COMPLEX SUBUNIT 1"/>
    <property type="match status" value="1"/>
</dbReference>
<evidence type="ECO:0000256" key="8">
    <source>
        <dbReference type="ARBA" id="ARBA00045204"/>
    </source>
</evidence>
<evidence type="ECO:0000256" key="4">
    <source>
        <dbReference type="ARBA" id="ARBA00022692"/>
    </source>
</evidence>
<feature type="compositionally biased region" description="Basic and acidic residues" evidence="9">
    <location>
        <begin position="91"/>
        <end position="102"/>
    </location>
</feature>
<dbReference type="GO" id="GO:0045047">
    <property type="term" value="P:protein targeting to ER"/>
    <property type="evidence" value="ECO:0007669"/>
    <property type="project" value="TreeGrafter"/>
</dbReference>
<comment type="subcellular location">
    <subcellularLocation>
        <location evidence="1">Endoplasmic reticulum membrane</location>
        <topology evidence="1">Multi-pass membrane protein</topology>
    </subcellularLocation>
</comment>
<evidence type="ECO:0000256" key="5">
    <source>
        <dbReference type="ARBA" id="ARBA00022824"/>
    </source>
</evidence>
<name>A0A7S0HRJ4_9EUKA</name>
<evidence type="ECO:0000256" key="6">
    <source>
        <dbReference type="ARBA" id="ARBA00022989"/>
    </source>
</evidence>
<sequence length="102" mass="11818">MDFKGQKYNERLFQTLVILFGIIGFVVGYINQQFRLTFLWLSAGGGISAVLCLPDWPWWNCSPLEWLPAPDEEEEEELRKEKKAQKKKDKAAKGEKEGKKVK</sequence>
<proteinExistence type="inferred from homology"/>
<dbReference type="InterPro" id="IPR009542">
    <property type="entry name" value="Spc1/SPCS1"/>
</dbReference>
<feature type="compositionally biased region" description="Basic residues" evidence="9">
    <location>
        <begin position="81"/>
        <end position="90"/>
    </location>
</feature>
<feature type="transmembrane region" description="Helical" evidence="10">
    <location>
        <begin position="38"/>
        <end position="59"/>
    </location>
</feature>
<evidence type="ECO:0000256" key="2">
    <source>
        <dbReference type="ARBA" id="ARBA00005245"/>
    </source>
</evidence>
<evidence type="ECO:0000256" key="10">
    <source>
        <dbReference type="SAM" id="Phobius"/>
    </source>
</evidence>
<evidence type="ECO:0000256" key="7">
    <source>
        <dbReference type="ARBA" id="ARBA00023136"/>
    </source>
</evidence>
<keyword evidence="7 10" id="KW-0472">Membrane</keyword>
<evidence type="ECO:0000256" key="3">
    <source>
        <dbReference type="ARBA" id="ARBA00017059"/>
    </source>
</evidence>
<evidence type="ECO:0000313" key="11">
    <source>
        <dbReference type="EMBL" id="CAD8496356.1"/>
    </source>
</evidence>
<evidence type="ECO:0000256" key="1">
    <source>
        <dbReference type="ARBA" id="ARBA00004477"/>
    </source>
</evidence>
<organism evidence="11">
    <name type="scientific">Phaeocystis antarctica</name>
    <dbReference type="NCBI Taxonomy" id="33657"/>
    <lineage>
        <taxon>Eukaryota</taxon>
        <taxon>Haptista</taxon>
        <taxon>Haptophyta</taxon>
        <taxon>Prymnesiophyceae</taxon>
        <taxon>Phaeocystales</taxon>
        <taxon>Phaeocystaceae</taxon>
        <taxon>Phaeocystis</taxon>
    </lineage>
</organism>
<dbReference type="AlphaFoldDB" id="A0A7S0HRJ4"/>
<keyword evidence="4 10" id="KW-0812">Transmembrane</keyword>
<reference evidence="11" key="1">
    <citation type="submission" date="2021-01" db="EMBL/GenBank/DDBJ databases">
        <authorList>
            <person name="Corre E."/>
            <person name="Pelletier E."/>
            <person name="Niang G."/>
            <person name="Scheremetjew M."/>
            <person name="Finn R."/>
            <person name="Kale V."/>
            <person name="Holt S."/>
            <person name="Cochrane G."/>
            <person name="Meng A."/>
            <person name="Brown T."/>
            <person name="Cohen L."/>
        </authorList>
    </citation>
    <scope>NUCLEOTIDE SEQUENCE</scope>
    <source>
        <strain evidence="11">CCMP1374</strain>
    </source>
</reference>
<dbReference type="GO" id="GO:0005787">
    <property type="term" value="C:signal peptidase complex"/>
    <property type="evidence" value="ECO:0007669"/>
    <property type="project" value="InterPro"/>
</dbReference>
<dbReference type="EMBL" id="HBEP01024500">
    <property type="protein sequence ID" value="CAD8496356.1"/>
    <property type="molecule type" value="Transcribed_RNA"/>
</dbReference>
<evidence type="ECO:0000256" key="9">
    <source>
        <dbReference type="SAM" id="MobiDB-lite"/>
    </source>
</evidence>